<dbReference type="EMBL" id="CAUYUJ010007090">
    <property type="protein sequence ID" value="CAK0819532.1"/>
    <property type="molecule type" value="Genomic_DNA"/>
</dbReference>
<feature type="non-terminal residue" evidence="1">
    <location>
        <position position="133"/>
    </location>
</feature>
<gene>
    <name evidence="1" type="ORF">PCOR1329_LOCUS21498</name>
</gene>
<keyword evidence="2" id="KW-1185">Reference proteome</keyword>
<sequence length="133" mass="13769">VRTYILFELDGLNHTAAEAGFTRKLHAAWAAIAPRTTPRSARRSLFLAADDASHPVVRRLVDAARVRYGAVVLTSEDTRRAAPAGPHRHVALDALLCMQAAAFSGTSSSSLSGVVAAARAAGAPRLGGARGAG</sequence>
<feature type="non-terminal residue" evidence="1">
    <location>
        <position position="1"/>
    </location>
</feature>
<evidence type="ECO:0000313" key="1">
    <source>
        <dbReference type="EMBL" id="CAK0819532.1"/>
    </source>
</evidence>
<name>A0ABN9RLF9_9DINO</name>
<dbReference type="Gene3D" id="3.40.50.11350">
    <property type="match status" value="1"/>
</dbReference>
<protein>
    <submittedName>
        <fullName evidence="1">Uncharacterized protein</fullName>
    </submittedName>
</protein>
<comment type="caution">
    <text evidence="1">The sequence shown here is derived from an EMBL/GenBank/DDBJ whole genome shotgun (WGS) entry which is preliminary data.</text>
</comment>
<proteinExistence type="predicted"/>
<organism evidence="1 2">
    <name type="scientific">Prorocentrum cordatum</name>
    <dbReference type="NCBI Taxonomy" id="2364126"/>
    <lineage>
        <taxon>Eukaryota</taxon>
        <taxon>Sar</taxon>
        <taxon>Alveolata</taxon>
        <taxon>Dinophyceae</taxon>
        <taxon>Prorocentrales</taxon>
        <taxon>Prorocentraceae</taxon>
        <taxon>Prorocentrum</taxon>
    </lineage>
</organism>
<dbReference type="Proteomes" id="UP001189429">
    <property type="component" value="Unassembled WGS sequence"/>
</dbReference>
<accession>A0ABN9RLF9</accession>
<evidence type="ECO:0000313" key="2">
    <source>
        <dbReference type="Proteomes" id="UP001189429"/>
    </source>
</evidence>
<reference evidence="1" key="1">
    <citation type="submission" date="2023-10" db="EMBL/GenBank/DDBJ databases">
        <authorList>
            <person name="Chen Y."/>
            <person name="Shah S."/>
            <person name="Dougan E. K."/>
            <person name="Thang M."/>
            <person name="Chan C."/>
        </authorList>
    </citation>
    <scope>NUCLEOTIDE SEQUENCE [LARGE SCALE GENOMIC DNA]</scope>
</reference>